<evidence type="ECO:0000313" key="3">
    <source>
        <dbReference type="Proteomes" id="UP000325081"/>
    </source>
</evidence>
<proteinExistence type="predicted"/>
<dbReference type="AlphaFoldDB" id="A0A5A7REM6"/>
<feature type="non-terminal residue" evidence="2">
    <location>
        <position position="140"/>
    </location>
</feature>
<dbReference type="EMBL" id="BKCP01011737">
    <property type="protein sequence ID" value="GER55367.1"/>
    <property type="molecule type" value="Genomic_DNA"/>
</dbReference>
<protein>
    <submittedName>
        <fullName evidence="2">Minor capsid protein</fullName>
    </submittedName>
</protein>
<comment type="caution">
    <text evidence="2">The sequence shown here is derived from an EMBL/GenBank/DDBJ whole genome shotgun (WGS) entry which is preliminary data.</text>
</comment>
<evidence type="ECO:0000256" key="1">
    <source>
        <dbReference type="SAM" id="MobiDB-lite"/>
    </source>
</evidence>
<gene>
    <name evidence="2" type="ORF">STAS_33018</name>
</gene>
<feature type="compositionally biased region" description="Polar residues" evidence="1">
    <location>
        <begin position="84"/>
        <end position="102"/>
    </location>
</feature>
<dbReference type="InterPro" id="IPR017956">
    <property type="entry name" value="AT_hook_DNA-bd_motif"/>
</dbReference>
<dbReference type="PRINTS" id="PR00929">
    <property type="entry name" value="ATHOOK"/>
</dbReference>
<feature type="non-terminal residue" evidence="2">
    <location>
        <position position="1"/>
    </location>
</feature>
<evidence type="ECO:0000313" key="2">
    <source>
        <dbReference type="EMBL" id="GER55367.1"/>
    </source>
</evidence>
<keyword evidence="3" id="KW-1185">Reference proteome</keyword>
<reference evidence="3" key="1">
    <citation type="journal article" date="2019" name="Curr. Biol.">
        <title>Genome Sequence of Striga asiatica Provides Insight into the Evolution of Plant Parasitism.</title>
        <authorList>
            <person name="Yoshida S."/>
            <person name="Kim S."/>
            <person name="Wafula E.K."/>
            <person name="Tanskanen J."/>
            <person name="Kim Y.M."/>
            <person name="Honaas L."/>
            <person name="Yang Z."/>
            <person name="Spallek T."/>
            <person name="Conn C.E."/>
            <person name="Ichihashi Y."/>
            <person name="Cheong K."/>
            <person name="Cui S."/>
            <person name="Der J.P."/>
            <person name="Gundlach H."/>
            <person name="Jiao Y."/>
            <person name="Hori C."/>
            <person name="Ishida J.K."/>
            <person name="Kasahara H."/>
            <person name="Kiba T."/>
            <person name="Kim M.S."/>
            <person name="Koo N."/>
            <person name="Laohavisit A."/>
            <person name="Lee Y.H."/>
            <person name="Lumba S."/>
            <person name="McCourt P."/>
            <person name="Mortimer J.C."/>
            <person name="Mutuku J.M."/>
            <person name="Nomura T."/>
            <person name="Sasaki-Sekimoto Y."/>
            <person name="Seto Y."/>
            <person name="Wang Y."/>
            <person name="Wakatake T."/>
            <person name="Sakakibara H."/>
            <person name="Demura T."/>
            <person name="Yamaguchi S."/>
            <person name="Yoneyama K."/>
            <person name="Manabe R.I."/>
            <person name="Nelson D.C."/>
            <person name="Schulman A.H."/>
            <person name="Timko M.P."/>
            <person name="dePamphilis C.W."/>
            <person name="Choi D."/>
            <person name="Shirasu K."/>
        </authorList>
    </citation>
    <scope>NUCLEOTIDE SEQUENCE [LARGE SCALE GENOMIC DNA]</scope>
    <source>
        <strain evidence="3">cv. UVA1</strain>
    </source>
</reference>
<dbReference type="GO" id="GO:0003677">
    <property type="term" value="F:DNA binding"/>
    <property type="evidence" value="ECO:0007669"/>
    <property type="project" value="InterPro"/>
</dbReference>
<dbReference type="Proteomes" id="UP000325081">
    <property type="component" value="Unassembled WGS sequence"/>
</dbReference>
<feature type="region of interest" description="Disordered" evidence="1">
    <location>
        <begin position="74"/>
        <end position="116"/>
    </location>
</feature>
<accession>A0A5A7REM6</accession>
<name>A0A5A7REM6_STRAF</name>
<organism evidence="2 3">
    <name type="scientific">Striga asiatica</name>
    <name type="common">Asiatic witchweed</name>
    <name type="synonym">Buchnera asiatica</name>
    <dbReference type="NCBI Taxonomy" id="4170"/>
    <lineage>
        <taxon>Eukaryota</taxon>
        <taxon>Viridiplantae</taxon>
        <taxon>Streptophyta</taxon>
        <taxon>Embryophyta</taxon>
        <taxon>Tracheophyta</taxon>
        <taxon>Spermatophyta</taxon>
        <taxon>Magnoliopsida</taxon>
        <taxon>eudicotyledons</taxon>
        <taxon>Gunneridae</taxon>
        <taxon>Pentapetalae</taxon>
        <taxon>asterids</taxon>
        <taxon>lamiids</taxon>
        <taxon>Lamiales</taxon>
        <taxon>Orobanchaceae</taxon>
        <taxon>Buchnereae</taxon>
        <taxon>Striga</taxon>
    </lineage>
</organism>
<sequence>VINLNEDYHVAPTNQVSHKTIKRNRGRPKNILGNTSAKTELEKITVTPTPYTNILSELLDHTVDCQLPLTELKRKRGQPKKVLGSTSTQTGVDLSDQVQPTNQKKKPGRPKKMLASTSTRSEYWDMGDANIEYMYCGVMF</sequence>
<feature type="compositionally biased region" description="Basic residues" evidence="1">
    <location>
        <begin position="103"/>
        <end position="112"/>
    </location>
</feature>